<name>A9VBE9_MONBE</name>
<evidence type="ECO:0000313" key="2">
    <source>
        <dbReference type="EMBL" id="EDQ85175.1"/>
    </source>
</evidence>
<proteinExistence type="predicted"/>
<organism evidence="2 3">
    <name type="scientific">Monosiga brevicollis</name>
    <name type="common">Choanoflagellate</name>
    <dbReference type="NCBI Taxonomy" id="81824"/>
    <lineage>
        <taxon>Eukaryota</taxon>
        <taxon>Choanoflagellata</taxon>
        <taxon>Craspedida</taxon>
        <taxon>Salpingoecidae</taxon>
        <taxon>Monosiga</taxon>
    </lineage>
</organism>
<dbReference type="FunCoup" id="A9VBE9">
    <property type="interactions" value="1932"/>
</dbReference>
<dbReference type="AlphaFoldDB" id="A9VBE9"/>
<dbReference type="PANTHER" id="PTHR10953:SF162">
    <property type="entry name" value="SUMO-ACTIVATING ENZYME SUBUNIT 1"/>
    <property type="match status" value="1"/>
</dbReference>
<dbReference type="RefSeq" id="XP_001750000.1">
    <property type="nucleotide sequence ID" value="XM_001749948.1"/>
</dbReference>
<dbReference type="GO" id="GO:0005737">
    <property type="term" value="C:cytoplasm"/>
    <property type="evidence" value="ECO:0000318"/>
    <property type="project" value="GO_Central"/>
</dbReference>
<dbReference type="PANTHER" id="PTHR10953">
    <property type="entry name" value="UBIQUITIN-ACTIVATING ENZYME E1"/>
    <property type="match status" value="1"/>
</dbReference>
<dbReference type="GO" id="GO:0019948">
    <property type="term" value="F:SUMO activating enzyme activity"/>
    <property type="evidence" value="ECO:0000318"/>
    <property type="project" value="GO_Central"/>
</dbReference>
<dbReference type="KEGG" id="mbr:MONBRDRAFT_29549"/>
<dbReference type="OMA" id="EFFGQFD"/>
<dbReference type="SUPFAM" id="SSF69572">
    <property type="entry name" value="Activating enzymes of the ubiquitin-like proteins"/>
    <property type="match status" value="1"/>
</dbReference>
<dbReference type="InterPro" id="IPR045886">
    <property type="entry name" value="ThiF/MoeB/HesA"/>
</dbReference>
<dbReference type="InterPro" id="IPR000594">
    <property type="entry name" value="ThiF_NAD_FAD-bd"/>
</dbReference>
<dbReference type="Pfam" id="PF00899">
    <property type="entry name" value="ThiF"/>
    <property type="match status" value="1"/>
</dbReference>
<dbReference type="Proteomes" id="UP000001357">
    <property type="component" value="Unassembled WGS sequence"/>
</dbReference>
<protein>
    <recommendedName>
        <fullName evidence="1">THIF-type NAD/FAD binding fold domain-containing protein</fullName>
    </recommendedName>
</protein>
<sequence>MAAPVESTEGQGADNLTDQEATQYDRQIRLWGLEAQYRIRKTRILMHGARGLAIEASHAESFAFKCTAKNLVLGGVCELHLADPEVTVEDDLGAQFFLTLDDLGKNRASASVERLQQLNPMVNVKASATSLEQLDAAFLGQFDVVCLTDASLAQAVRIDDICRQLNIRFFCGRVYGFYGYFFSNQHTHDYILKLPQSDGTEAAKQVKKQKCFPTLRSALEHSLQGVKKRRCPRMYPALLTLEAAIASGKAPESILPKIMTEHHVAPEVVTPNFVNAMYQGWRTEMVSTSAIVGGMLGSEIIKAISNVDEPIYNTFFWDADESSGSVELLGQTASDTKQSSDPVTPAEAAVPVADVIEL</sequence>
<dbReference type="eggNOG" id="KOG2014">
    <property type="taxonomic scope" value="Eukaryota"/>
</dbReference>
<evidence type="ECO:0000259" key="1">
    <source>
        <dbReference type="Pfam" id="PF00899"/>
    </source>
</evidence>
<dbReference type="GeneID" id="5895290"/>
<keyword evidence="3" id="KW-1185">Reference proteome</keyword>
<dbReference type="GO" id="GO:0031510">
    <property type="term" value="C:SUMO activating enzyme complex"/>
    <property type="evidence" value="ECO:0000318"/>
    <property type="project" value="GO_Central"/>
</dbReference>
<dbReference type="Gene3D" id="3.40.50.720">
    <property type="entry name" value="NAD(P)-binding Rossmann-like Domain"/>
    <property type="match status" value="1"/>
</dbReference>
<dbReference type="EMBL" id="CH991576">
    <property type="protein sequence ID" value="EDQ85175.1"/>
    <property type="molecule type" value="Genomic_DNA"/>
</dbReference>
<dbReference type="STRING" id="81824.A9VBE9"/>
<accession>A9VBE9</accession>
<gene>
    <name evidence="2" type="ORF">MONBRDRAFT_29549</name>
</gene>
<dbReference type="InterPro" id="IPR035985">
    <property type="entry name" value="Ubiquitin-activating_enz"/>
</dbReference>
<evidence type="ECO:0000313" key="3">
    <source>
        <dbReference type="Proteomes" id="UP000001357"/>
    </source>
</evidence>
<dbReference type="InParanoid" id="A9VBE9"/>
<dbReference type="GO" id="GO:0016925">
    <property type="term" value="P:protein sumoylation"/>
    <property type="evidence" value="ECO:0000318"/>
    <property type="project" value="GO_Central"/>
</dbReference>
<feature type="domain" description="THIF-type NAD/FAD binding fold" evidence="1">
    <location>
        <begin position="24"/>
        <end position="327"/>
    </location>
</feature>
<reference evidence="2 3" key="1">
    <citation type="journal article" date="2008" name="Nature">
        <title>The genome of the choanoflagellate Monosiga brevicollis and the origin of metazoans.</title>
        <authorList>
            <consortium name="JGI Sequencing"/>
            <person name="King N."/>
            <person name="Westbrook M.J."/>
            <person name="Young S.L."/>
            <person name="Kuo A."/>
            <person name="Abedin M."/>
            <person name="Chapman J."/>
            <person name="Fairclough S."/>
            <person name="Hellsten U."/>
            <person name="Isogai Y."/>
            <person name="Letunic I."/>
            <person name="Marr M."/>
            <person name="Pincus D."/>
            <person name="Putnam N."/>
            <person name="Rokas A."/>
            <person name="Wright K.J."/>
            <person name="Zuzow R."/>
            <person name="Dirks W."/>
            <person name="Good M."/>
            <person name="Goodstein D."/>
            <person name="Lemons D."/>
            <person name="Li W."/>
            <person name="Lyons J.B."/>
            <person name="Morris A."/>
            <person name="Nichols S."/>
            <person name="Richter D.J."/>
            <person name="Salamov A."/>
            <person name="Bork P."/>
            <person name="Lim W.A."/>
            <person name="Manning G."/>
            <person name="Miller W.T."/>
            <person name="McGinnis W."/>
            <person name="Shapiro H."/>
            <person name="Tjian R."/>
            <person name="Grigoriev I.V."/>
            <person name="Rokhsar D."/>
        </authorList>
    </citation>
    <scope>NUCLEOTIDE SEQUENCE [LARGE SCALE GENOMIC DNA]</scope>
    <source>
        <strain evidence="3">MX1 / ATCC 50154</strain>
    </source>
</reference>